<dbReference type="GO" id="GO:0003700">
    <property type="term" value="F:DNA-binding transcription factor activity"/>
    <property type="evidence" value="ECO:0007669"/>
    <property type="project" value="InterPro"/>
</dbReference>
<dbReference type="Proteomes" id="UP000824263">
    <property type="component" value="Unassembled WGS sequence"/>
</dbReference>
<dbReference type="InterPro" id="IPR000835">
    <property type="entry name" value="HTH_MarR-typ"/>
</dbReference>
<accession>A0A9D1UFR8</accession>
<dbReference type="InterPro" id="IPR036388">
    <property type="entry name" value="WH-like_DNA-bd_sf"/>
</dbReference>
<dbReference type="EMBL" id="DXGF01000193">
    <property type="protein sequence ID" value="HIW84840.1"/>
    <property type="molecule type" value="Genomic_DNA"/>
</dbReference>
<gene>
    <name evidence="2" type="ORF">H9873_11065</name>
</gene>
<name>A0A9D1UFR8_9FIRM</name>
<dbReference type="Gene3D" id="1.10.10.10">
    <property type="entry name" value="Winged helix-like DNA-binding domain superfamily/Winged helix DNA-binding domain"/>
    <property type="match status" value="1"/>
</dbReference>
<evidence type="ECO:0000313" key="2">
    <source>
        <dbReference type="EMBL" id="HIW84840.1"/>
    </source>
</evidence>
<dbReference type="PROSITE" id="PS50995">
    <property type="entry name" value="HTH_MARR_2"/>
    <property type="match status" value="1"/>
</dbReference>
<evidence type="ECO:0000259" key="1">
    <source>
        <dbReference type="PROSITE" id="PS50995"/>
    </source>
</evidence>
<comment type="caution">
    <text evidence="2">The sequence shown here is derived from an EMBL/GenBank/DDBJ whole genome shotgun (WGS) entry which is preliminary data.</text>
</comment>
<sequence>MSEIFKCQLREHYALWNSINTLYSRWAKERGMTYDSLFVLYAIYYGKGKVCQKEICEEWSMPKQTVNSILKNYEKKGYICFQQKESDKRNKTIRVTEKGQQFADKVIRELERAELSVLQKIGEKDMETLLGINRLLCQYFQEEMERESCIL</sequence>
<dbReference type="InterPro" id="IPR039422">
    <property type="entry name" value="MarR/SlyA-like"/>
</dbReference>
<feature type="domain" description="HTH marR-type" evidence="1">
    <location>
        <begin position="1"/>
        <end position="138"/>
    </location>
</feature>
<dbReference type="GO" id="GO:0006950">
    <property type="term" value="P:response to stress"/>
    <property type="evidence" value="ECO:0007669"/>
    <property type="project" value="TreeGrafter"/>
</dbReference>
<protein>
    <submittedName>
        <fullName evidence="2">MarR family winged helix-turn-helix transcriptional regulator</fullName>
    </submittedName>
</protein>
<dbReference type="AlphaFoldDB" id="A0A9D1UFR8"/>
<dbReference type="SMART" id="SM00347">
    <property type="entry name" value="HTH_MARR"/>
    <property type="match status" value="1"/>
</dbReference>
<evidence type="ECO:0000313" key="3">
    <source>
        <dbReference type="Proteomes" id="UP000824263"/>
    </source>
</evidence>
<proteinExistence type="predicted"/>
<reference evidence="2" key="2">
    <citation type="submission" date="2021-04" db="EMBL/GenBank/DDBJ databases">
        <authorList>
            <person name="Gilroy R."/>
        </authorList>
    </citation>
    <scope>NUCLEOTIDE SEQUENCE</scope>
    <source>
        <strain evidence="2">ChiSxjej1B13-11762</strain>
    </source>
</reference>
<reference evidence="2" key="1">
    <citation type="journal article" date="2021" name="PeerJ">
        <title>Extensive microbial diversity within the chicken gut microbiome revealed by metagenomics and culture.</title>
        <authorList>
            <person name="Gilroy R."/>
            <person name="Ravi A."/>
            <person name="Getino M."/>
            <person name="Pursley I."/>
            <person name="Horton D.L."/>
            <person name="Alikhan N.F."/>
            <person name="Baker D."/>
            <person name="Gharbi K."/>
            <person name="Hall N."/>
            <person name="Watson M."/>
            <person name="Adriaenssens E.M."/>
            <person name="Foster-Nyarko E."/>
            <person name="Jarju S."/>
            <person name="Secka A."/>
            <person name="Antonio M."/>
            <person name="Oren A."/>
            <person name="Chaudhuri R.R."/>
            <person name="La Ragione R."/>
            <person name="Hildebrand F."/>
            <person name="Pallen M.J."/>
        </authorList>
    </citation>
    <scope>NUCLEOTIDE SEQUENCE</scope>
    <source>
        <strain evidence="2">ChiSxjej1B13-11762</strain>
    </source>
</reference>
<dbReference type="InterPro" id="IPR036390">
    <property type="entry name" value="WH_DNA-bd_sf"/>
</dbReference>
<dbReference type="PANTHER" id="PTHR33164">
    <property type="entry name" value="TRANSCRIPTIONAL REGULATOR, MARR FAMILY"/>
    <property type="match status" value="1"/>
</dbReference>
<dbReference type="Pfam" id="PF12802">
    <property type="entry name" value="MarR_2"/>
    <property type="match status" value="1"/>
</dbReference>
<organism evidence="2 3">
    <name type="scientific">Candidatus Dorea gallistercoris</name>
    <dbReference type="NCBI Taxonomy" id="2838542"/>
    <lineage>
        <taxon>Bacteria</taxon>
        <taxon>Bacillati</taxon>
        <taxon>Bacillota</taxon>
        <taxon>Clostridia</taxon>
        <taxon>Lachnospirales</taxon>
        <taxon>Lachnospiraceae</taxon>
        <taxon>Dorea</taxon>
    </lineage>
</organism>
<dbReference type="SUPFAM" id="SSF46785">
    <property type="entry name" value="Winged helix' DNA-binding domain"/>
    <property type="match status" value="1"/>
</dbReference>
<dbReference type="PANTHER" id="PTHR33164:SF89">
    <property type="entry name" value="MARR FAMILY REGULATORY PROTEIN"/>
    <property type="match status" value="1"/>
</dbReference>